<dbReference type="EMBL" id="JALJZS010000005">
    <property type="protein sequence ID" value="MCP2001189.1"/>
    <property type="molecule type" value="Genomic_DNA"/>
</dbReference>
<reference evidence="1" key="1">
    <citation type="submission" date="2022-03" db="EMBL/GenBank/DDBJ databases">
        <title>Interactions between chemoautotrophic and heterotrophic bacteria.</title>
        <authorList>
            <person name="Santoro A."/>
        </authorList>
    </citation>
    <scope>NUCLEOTIDE SEQUENCE</scope>
    <source>
        <strain evidence="1">Nb-106</strain>
    </source>
</reference>
<evidence type="ECO:0000313" key="1">
    <source>
        <dbReference type="EMBL" id="MCP2001189.1"/>
    </source>
</evidence>
<evidence type="ECO:0000313" key="2">
    <source>
        <dbReference type="Proteomes" id="UP001205486"/>
    </source>
</evidence>
<keyword evidence="2" id="KW-1185">Reference proteome</keyword>
<name>A0ACC6AP30_NITWI</name>
<protein>
    <submittedName>
        <fullName evidence="1">Uncharacterized protein</fullName>
    </submittedName>
</protein>
<accession>A0ACC6AP30</accession>
<proteinExistence type="predicted"/>
<dbReference type="Proteomes" id="UP001205486">
    <property type="component" value="Unassembled WGS sequence"/>
</dbReference>
<sequence length="38" mass="4098">MHGLKPAEAGADYDDMMTILGCRRVRHESPASAVAALR</sequence>
<gene>
    <name evidence="1" type="ORF">J2S34_003675</name>
</gene>
<comment type="caution">
    <text evidence="1">The sequence shown here is derived from an EMBL/GenBank/DDBJ whole genome shotgun (WGS) entry which is preliminary data.</text>
</comment>
<organism evidence="1 2">
    <name type="scientific">Nitrobacter winogradskyi</name>
    <name type="common">Nitrobacter agilis</name>
    <dbReference type="NCBI Taxonomy" id="913"/>
    <lineage>
        <taxon>Bacteria</taxon>
        <taxon>Pseudomonadati</taxon>
        <taxon>Pseudomonadota</taxon>
        <taxon>Alphaproteobacteria</taxon>
        <taxon>Hyphomicrobiales</taxon>
        <taxon>Nitrobacteraceae</taxon>
        <taxon>Nitrobacter</taxon>
    </lineage>
</organism>